<dbReference type="InterPro" id="IPR027417">
    <property type="entry name" value="P-loop_NTPase"/>
</dbReference>
<feature type="domain" description="AAA" evidence="1">
    <location>
        <begin position="63"/>
        <end position="185"/>
    </location>
</feature>
<dbReference type="Pfam" id="PF13173">
    <property type="entry name" value="AAA_14"/>
    <property type="match status" value="1"/>
</dbReference>
<dbReference type="InterPro" id="IPR041682">
    <property type="entry name" value="AAA_14"/>
</dbReference>
<dbReference type="EMBL" id="VSSQ01000524">
    <property type="protein sequence ID" value="MPL96759.1"/>
    <property type="molecule type" value="Genomic_DNA"/>
</dbReference>
<dbReference type="SUPFAM" id="SSF52540">
    <property type="entry name" value="P-loop containing nucleoside triphosphate hydrolases"/>
    <property type="match status" value="1"/>
</dbReference>
<dbReference type="PANTHER" id="PTHR42990">
    <property type="entry name" value="ATPASE"/>
    <property type="match status" value="1"/>
</dbReference>
<sequence>MNPKTLTFKMLFLQSRHCKIQKNIVHLRQINPMKSFYNTHLDLVANVHAPVRRLLMDEIDWSHRLIGIKGSRGVGKTTFLLQYAKERFGNDKKCLYINFNNLYFTEHSLVEFAGKFYEQGGRTLLIDQTFKYENWSQELRICYDSYPELQIIFSGSSVMRLIEDNKDIQDIVSLYNLRGFSFREFINLKTGLNLPPYSLDNILNDQAGIVRAIRGKVNPMSFFQDYLIYGYYPFFLEDRNYSENLLKTMNMMMEVDILLIKQIDLKYLSKIRRLLYLIMNNTPGPANISQLAVEINTSRATIMNYIKYLKDARLLNTLYVDGEDYPKKPKQLYVHNTNLMHAVFPDKINQDAERKTFLYNALHAKHKVNTGRHHSDFCVDKKINFKYDTKTTNRHGSKIYFAVDATEISNKNEIPLWLFGFLY</sequence>
<gene>
    <name evidence="2" type="ORF">SDC9_42941</name>
</gene>
<organism evidence="2">
    <name type="scientific">bioreactor metagenome</name>
    <dbReference type="NCBI Taxonomy" id="1076179"/>
    <lineage>
        <taxon>unclassified sequences</taxon>
        <taxon>metagenomes</taxon>
        <taxon>ecological metagenomes</taxon>
    </lineage>
</organism>
<evidence type="ECO:0000313" key="2">
    <source>
        <dbReference type="EMBL" id="MPL96759.1"/>
    </source>
</evidence>
<name>A0A644VZ95_9ZZZZ</name>
<accession>A0A644VZ95</accession>
<reference evidence="2" key="1">
    <citation type="submission" date="2019-08" db="EMBL/GenBank/DDBJ databases">
        <authorList>
            <person name="Kucharzyk K."/>
            <person name="Murdoch R.W."/>
            <person name="Higgins S."/>
            <person name="Loffler F."/>
        </authorList>
    </citation>
    <scope>NUCLEOTIDE SEQUENCE</scope>
</reference>
<evidence type="ECO:0000259" key="1">
    <source>
        <dbReference type="Pfam" id="PF13173"/>
    </source>
</evidence>
<proteinExistence type="predicted"/>
<dbReference type="PANTHER" id="PTHR42990:SF1">
    <property type="entry name" value="AAA+ ATPASE DOMAIN-CONTAINING PROTEIN"/>
    <property type="match status" value="1"/>
</dbReference>
<protein>
    <recommendedName>
        <fullName evidence="1">AAA domain-containing protein</fullName>
    </recommendedName>
</protein>
<dbReference type="AlphaFoldDB" id="A0A644VZ95"/>
<dbReference type="InterPro" id="IPR036390">
    <property type="entry name" value="WH_DNA-bd_sf"/>
</dbReference>
<dbReference type="SUPFAM" id="SSF46785">
    <property type="entry name" value="Winged helix' DNA-binding domain"/>
    <property type="match status" value="1"/>
</dbReference>
<comment type="caution">
    <text evidence="2">The sequence shown here is derived from an EMBL/GenBank/DDBJ whole genome shotgun (WGS) entry which is preliminary data.</text>
</comment>
<dbReference type="Gene3D" id="3.40.50.300">
    <property type="entry name" value="P-loop containing nucleotide triphosphate hydrolases"/>
    <property type="match status" value="1"/>
</dbReference>